<evidence type="ECO:0000256" key="4">
    <source>
        <dbReference type="ARBA" id="ARBA00022989"/>
    </source>
</evidence>
<name>A0ABR4ABQ3_9LECA</name>
<keyword evidence="2" id="KW-0813">Transport</keyword>
<proteinExistence type="predicted"/>
<feature type="transmembrane region" description="Helical" evidence="6">
    <location>
        <begin position="48"/>
        <end position="71"/>
    </location>
</feature>
<keyword evidence="4 6" id="KW-1133">Transmembrane helix</keyword>
<evidence type="ECO:0000256" key="6">
    <source>
        <dbReference type="SAM" id="Phobius"/>
    </source>
</evidence>
<keyword evidence="3 6" id="KW-0812">Transmembrane</keyword>
<evidence type="ECO:0000256" key="2">
    <source>
        <dbReference type="ARBA" id="ARBA00022448"/>
    </source>
</evidence>
<evidence type="ECO:0000256" key="3">
    <source>
        <dbReference type="ARBA" id="ARBA00022692"/>
    </source>
</evidence>
<gene>
    <name evidence="7" type="ORF">N7G274_005034</name>
</gene>
<comment type="caution">
    <text evidence="7">The sequence shown here is derived from an EMBL/GenBank/DDBJ whole genome shotgun (WGS) entry which is preliminary data.</text>
</comment>
<evidence type="ECO:0000256" key="5">
    <source>
        <dbReference type="ARBA" id="ARBA00023136"/>
    </source>
</evidence>
<protein>
    <submittedName>
        <fullName evidence="7">Uncharacterized protein</fullName>
    </submittedName>
</protein>
<sequence length="100" mass="11089">MHYSDKIAVRNANGGEMKPEHRLPPLIHGYLPFPAGFLMFEWTTQLHVHWIVPILVNSLTGIVVIFIYIYLVDCYPMYAASSLAAVSFPPSISSAGPPTC</sequence>
<keyword evidence="8" id="KW-1185">Reference proteome</keyword>
<accession>A0ABR4ABQ3</accession>
<dbReference type="Proteomes" id="UP001590950">
    <property type="component" value="Unassembled WGS sequence"/>
</dbReference>
<comment type="subcellular location">
    <subcellularLocation>
        <location evidence="1">Membrane</location>
        <topology evidence="1">Multi-pass membrane protein</topology>
    </subcellularLocation>
</comment>
<reference evidence="7 8" key="1">
    <citation type="submission" date="2024-09" db="EMBL/GenBank/DDBJ databases">
        <title>Rethinking Asexuality: The Enigmatic Case of Functional Sexual Genes in Lepraria (Stereocaulaceae).</title>
        <authorList>
            <person name="Doellman M."/>
            <person name="Sun Y."/>
            <person name="Barcenas-Pena A."/>
            <person name="Lumbsch H.T."/>
            <person name="Grewe F."/>
        </authorList>
    </citation>
    <scope>NUCLEOTIDE SEQUENCE [LARGE SCALE GENOMIC DNA]</scope>
    <source>
        <strain evidence="7 8">Mercado 3170</strain>
    </source>
</reference>
<evidence type="ECO:0000313" key="8">
    <source>
        <dbReference type="Proteomes" id="UP001590950"/>
    </source>
</evidence>
<evidence type="ECO:0000256" key="1">
    <source>
        <dbReference type="ARBA" id="ARBA00004141"/>
    </source>
</evidence>
<dbReference type="PANTHER" id="PTHR23502:SF132">
    <property type="entry name" value="POLYAMINE TRANSPORTER 2-RELATED"/>
    <property type="match status" value="1"/>
</dbReference>
<evidence type="ECO:0000313" key="7">
    <source>
        <dbReference type="EMBL" id="KAL2042540.1"/>
    </source>
</evidence>
<keyword evidence="5 6" id="KW-0472">Membrane</keyword>
<organism evidence="7 8">
    <name type="scientific">Stereocaulon virgatum</name>
    <dbReference type="NCBI Taxonomy" id="373712"/>
    <lineage>
        <taxon>Eukaryota</taxon>
        <taxon>Fungi</taxon>
        <taxon>Dikarya</taxon>
        <taxon>Ascomycota</taxon>
        <taxon>Pezizomycotina</taxon>
        <taxon>Lecanoromycetes</taxon>
        <taxon>OSLEUM clade</taxon>
        <taxon>Lecanoromycetidae</taxon>
        <taxon>Lecanorales</taxon>
        <taxon>Lecanorineae</taxon>
        <taxon>Stereocaulaceae</taxon>
        <taxon>Stereocaulon</taxon>
    </lineage>
</organism>
<dbReference type="EMBL" id="JBEFKJ010000014">
    <property type="protein sequence ID" value="KAL2042540.1"/>
    <property type="molecule type" value="Genomic_DNA"/>
</dbReference>
<dbReference type="PANTHER" id="PTHR23502">
    <property type="entry name" value="MAJOR FACILITATOR SUPERFAMILY"/>
    <property type="match status" value="1"/>
</dbReference>